<dbReference type="SUPFAM" id="SSF47676">
    <property type="entry name" value="Conserved domain common to transcription factors TFIIS, elongin A, CRSP70"/>
    <property type="match status" value="1"/>
</dbReference>
<feature type="region of interest" description="Disordered" evidence="4">
    <location>
        <begin position="709"/>
        <end position="730"/>
    </location>
</feature>
<keyword evidence="2 3" id="KW-0238">DNA-binding</keyword>
<feature type="compositionally biased region" description="Polar residues" evidence="4">
    <location>
        <begin position="151"/>
        <end position="166"/>
    </location>
</feature>
<evidence type="ECO:0000256" key="1">
    <source>
        <dbReference type="ARBA" id="ARBA00004123"/>
    </source>
</evidence>
<accession>A0A833VY83</accession>
<dbReference type="AlphaFoldDB" id="A0A833VY83"/>
<evidence type="ECO:0000259" key="5">
    <source>
        <dbReference type="PROSITE" id="PS50071"/>
    </source>
</evidence>
<dbReference type="InterPro" id="IPR035441">
    <property type="entry name" value="TFIIS/LEDGF_dom_sf"/>
</dbReference>
<name>A0A833VY83_9POAL</name>
<feature type="region of interest" description="Disordered" evidence="4">
    <location>
        <begin position="564"/>
        <end position="631"/>
    </location>
</feature>
<keyword evidence="3" id="KW-0371">Homeobox</keyword>
<dbReference type="InterPro" id="IPR009057">
    <property type="entry name" value="Homeodomain-like_sf"/>
</dbReference>
<dbReference type="EMBL" id="SWLB01000002">
    <property type="protein sequence ID" value="KAF3340723.1"/>
    <property type="molecule type" value="Genomic_DNA"/>
</dbReference>
<proteinExistence type="predicted"/>
<dbReference type="SUPFAM" id="SSF46689">
    <property type="entry name" value="Homeodomain-like"/>
    <property type="match status" value="1"/>
</dbReference>
<dbReference type="GO" id="GO:0005634">
    <property type="term" value="C:nucleus"/>
    <property type="evidence" value="ECO:0007669"/>
    <property type="project" value="UniProtKB-SubCell"/>
</dbReference>
<dbReference type="SMART" id="SM00389">
    <property type="entry name" value="HOX"/>
    <property type="match status" value="1"/>
</dbReference>
<comment type="subcellular location">
    <subcellularLocation>
        <location evidence="1 3">Nucleus</location>
    </subcellularLocation>
</comment>
<feature type="region of interest" description="Disordered" evidence="4">
    <location>
        <begin position="861"/>
        <end position="919"/>
    </location>
</feature>
<sequence>MALVPVATTSLLELAPLEDGSRILSLDSMGSLMETQRDLFHSQIDQLQRLVVSQCQLTGVNPLAQEMAAGALSIKIGKKPRDLLNPKAVKYLQSIFSIKDNIGKKELREISANCGITVTQARDFFNAQRSRVRKIVRLSREKAIRLEPSIPGNSDAASTSCSTSHDQTPQITVTDTTTTVDFVGPTGTVAADVVPLAVLPPVVVCMTPEAASSNPEVPAVKSKEEEGMKVEDKKFVDDVLALMRRETTFTGQVRLMESVLRINNDAVLNWFIVKEGLAILITWLGDASVEEQTSVILTIFKVLCHLPLSKAMPAQISSVLQAINRLRFYRTSDISNRAKVLLSKWSKLLRNQLLKKSPSDSQKDLIRKQRIQQLLCAQSGTSEVGFPENILAFTEDGDEKKPEPKRLRLLAAPYNEYSKRNGASLASLKNKEKRKVLLVEHPDRKAAQHATRVARTAIISNSRPLSADDIQKAKLRASYMQQKHGKTDVPKTDARKLAHAPVLKAVNTPDIDPLNMMERLKRAQVRWRTPPEVRIDPAWQVCTGDNSKERSFQAQRIRRDAEIFYTDPQKIPPNPKDPWDVEMDFDDSLTPEIPIDQPPDPDTTDPVQEDVAQSTDEPSAAVSTSFSSEQPIVTVSADSSTVAEPDLELLAVLLKNPELVFALTSGQASGLSGEQTVALLDMLKNSGVALSDLVNGSVGNNNVIGSRVVGPEPVPTSLPSPTPTSERGTWRPDFAANPTKPVLQAHVPIQNCPLPAVVTASSPYGAVSQQFSPLNSVPVATQIHQSLMNVTPVNPILSQNVNNHQIMTPIRTEQSWAGQPGNLPEVSDLNTRFSHYQDRYNTVGSGPLPAGHVMPGHHPTWDGNHSSGRYTTDTWGPQTGPSRTGESSASWGYNEQIRDGGATNYPGQRWYGRDHDRRR</sequence>
<dbReference type="InterPro" id="IPR001356">
    <property type="entry name" value="HD"/>
</dbReference>
<keyword evidence="3" id="KW-0539">Nucleus</keyword>
<feature type="compositionally biased region" description="Polar residues" evidence="4">
    <location>
        <begin position="863"/>
        <end position="893"/>
    </location>
</feature>
<evidence type="ECO:0000256" key="3">
    <source>
        <dbReference type="PROSITE-ProRule" id="PRU00108"/>
    </source>
</evidence>
<evidence type="ECO:0000256" key="2">
    <source>
        <dbReference type="ARBA" id="ARBA00023125"/>
    </source>
</evidence>
<dbReference type="PANTHER" id="PTHR33400:SF6">
    <property type="entry name" value="HOMEOBOX PROTEIN LUMINIDEPENDENS"/>
    <property type="match status" value="1"/>
</dbReference>
<feature type="compositionally biased region" description="Acidic residues" evidence="4">
    <location>
        <begin position="580"/>
        <end position="589"/>
    </location>
</feature>
<feature type="domain" description="Homeobox" evidence="5">
    <location>
        <begin position="75"/>
        <end position="135"/>
    </location>
</feature>
<dbReference type="Proteomes" id="UP000623129">
    <property type="component" value="Unassembled WGS sequence"/>
</dbReference>
<evidence type="ECO:0000313" key="7">
    <source>
        <dbReference type="Proteomes" id="UP000623129"/>
    </source>
</evidence>
<feature type="region of interest" description="Disordered" evidence="4">
    <location>
        <begin position="148"/>
        <end position="169"/>
    </location>
</feature>
<dbReference type="PANTHER" id="PTHR33400">
    <property type="entry name" value="ZINC FINGER CCCH DOMAIN-CONTAINING PROTEIN 6-RELATED"/>
    <property type="match status" value="1"/>
</dbReference>
<evidence type="ECO:0000313" key="6">
    <source>
        <dbReference type="EMBL" id="KAF3340723.1"/>
    </source>
</evidence>
<feature type="compositionally biased region" description="Pro residues" evidence="4">
    <location>
        <begin position="712"/>
        <end position="722"/>
    </location>
</feature>
<feature type="DNA-binding region" description="Homeobox" evidence="3">
    <location>
        <begin position="77"/>
        <end position="136"/>
    </location>
</feature>
<protein>
    <submittedName>
        <fullName evidence="6">Putative flowering-time protein</fullName>
    </submittedName>
</protein>
<dbReference type="PROSITE" id="PS50071">
    <property type="entry name" value="HOMEOBOX_2"/>
    <property type="match status" value="1"/>
</dbReference>
<organism evidence="6 7">
    <name type="scientific">Carex littledalei</name>
    <dbReference type="NCBI Taxonomy" id="544730"/>
    <lineage>
        <taxon>Eukaryota</taxon>
        <taxon>Viridiplantae</taxon>
        <taxon>Streptophyta</taxon>
        <taxon>Embryophyta</taxon>
        <taxon>Tracheophyta</taxon>
        <taxon>Spermatophyta</taxon>
        <taxon>Magnoliopsida</taxon>
        <taxon>Liliopsida</taxon>
        <taxon>Poales</taxon>
        <taxon>Cyperaceae</taxon>
        <taxon>Cyperoideae</taxon>
        <taxon>Cariceae</taxon>
        <taxon>Carex</taxon>
        <taxon>Carex subgen. Euthyceras</taxon>
    </lineage>
</organism>
<comment type="caution">
    <text evidence="6">The sequence shown here is derived from an EMBL/GenBank/DDBJ whole genome shotgun (WGS) entry which is preliminary data.</text>
</comment>
<keyword evidence="7" id="KW-1185">Reference proteome</keyword>
<dbReference type="OrthoDB" id="1920276at2759"/>
<gene>
    <name evidence="6" type="ORF">FCM35_KLT09567</name>
</gene>
<evidence type="ECO:0000256" key="4">
    <source>
        <dbReference type="SAM" id="MobiDB-lite"/>
    </source>
</evidence>
<feature type="compositionally biased region" description="Polar residues" evidence="4">
    <location>
        <begin position="612"/>
        <end position="631"/>
    </location>
</feature>
<dbReference type="GO" id="GO:0010228">
    <property type="term" value="P:vegetative to reproductive phase transition of meristem"/>
    <property type="evidence" value="ECO:0007669"/>
    <property type="project" value="TreeGrafter"/>
</dbReference>
<reference evidence="6" key="1">
    <citation type="submission" date="2020-01" db="EMBL/GenBank/DDBJ databases">
        <title>Genome sequence of Kobresia littledalei, the first chromosome-level genome in the family Cyperaceae.</title>
        <authorList>
            <person name="Qu G."/>
        </authorList>
    </citation>
    <scope>NUCLEOTIDE SEQUENCE</scope>
    <source>
        <strain evidence="6">C.B.Clarke</strain>
        <tissue evidence="6">Leaf</tissue>
    </source>
</reference>
<dbReference type="GO" id="GO:0003677">
    <property type="term" value="F:DNA binding"/>
    <property type="evidence" value="ECO:0007669"/>
    <property type="project" value="UniProtKB-UniRule"/>
</dbReference>